<dbReference type="InterPro" id="IPR056236">
    <property type="entry name" value="HMA_PCA1"/>
</dbReference>
<feature type="region of interest" description="Disordered" evidence="8">
    <location>
        <begin position="171"/>
        <end position="235"/>
    </location>
</feature>
<reference evidence="10 11" key="1">
    <citation type="journal article" date="2018" name="Front. Microbiol.">
        <title>Genome-Wide Analysis of Corynespora cassiicola Leaf Fall Disease Putative Effectors.</title>
        <authorList>
            <person name="Lopez D."/>
            <person name="Ribeiro S."/>
            <person name="Label P."/>
            <person name="Fumanal B."/>
            <person name="Venisse J.S."/>
            <person name="Kohler A."/>
            <person name="de Oliveira R.R."/>
            <person name="Labutti K."/>
            <person name="Lipzen A."/>
            <person name="Lail K."/>
            <person name="Bauer D."/>
            <person name="Ohm R.A."/>
            <person name="Barry K.W."/>
            <person name="Spatafora J."/>
            <person name="Grigoriev I.V."/>
            <person name="Martin F.M."/>
            <person name="Pujade-Renaud V."/>
        </authorList>
    </citation>
    <scope>NUCLEOTIDE SEQUENCE [LARGE SCALE GENOMIC DNA]</scope>
    <source>
        <strain evidence="10 11">Philippines</strain>
    </source>
</reference>
<dbReference type="Gene3D" id="3.40.1110.10">
    <property type="entry name" value="Calcium-transporting ATPase, cytoplasmic domain N"/>
    <property type="match status" value="1"/>
</dbReference>
<keyword evidence="4" id="KW-1278">Translocase</keyword>
<dbReference type="GO" id="GO:0005524">
    <property type="term" value="F:ATP binding"/>
    <property type="evidence" value="ECO:0007669"/>
    <property type="project" value="UniProtKB-UniRule"/>
</dbReference>
<dbReference type="InterPro" id="IPR018303">
    <property type="entry name" value="ATPase_P-typ_P_site"/>
</dbReference>
<dbReference type="PANTHER" id="PTHR46594:SF4">
    <property type="entry name" value="P-TYPE CATION-TRANSPORTING ATPASE"/>
    <property type="match status" value="1"/>
</dbReference>
<protein>
    <submittedName>
        <fullName evidence="10">Cation transport ATPase</fullName>
    </submittedName>
</protein>
<dbReference type="GO" id="GO:0030003">
    <property type="term" value="P:intracellular monoatomic cation homeostasis"/>
    <property type="evidence" value="ECO:0007669"/>
    <property type="project" value="UniProtKB-ARBA"/>
</dbReference>
<dbReference type="AlphaFoldDB" id="A0A2T2NJW9"/>
<dbReference type="Gene3D" id="3.30.70.100">
    <property type="match status" value="1"/>
</dbReference>
<feature type="domain" description="HMA" evidence="9">
    <location>
        <begin position="252"/>
        <end position="319"/>
    </location>
</feature>
<dbReference type="InterPro" id="IPR001757">
    <property type="entry name" value="P_typ_ATPase"/>
</dbReference>
<organism evidence="10 11">
    <name type="scientific">Corynespora cassiicola Philippines</name>
    <dbReference type="NCBI Taxonomy" id="1448308"/>
    <lineage>
        <taxon>Eukaryota</taxon>
        <taxon>Fungi</taxon>
        <taxon>Dikarya</taxon>
        <taxon>Ascomycota</taxon>
        <taxon>Pezizomycotina</taxon>
        <taxon>Dothideomycetes</taxon>
        <taxon>Pleosporomycetidae</taxon>
        <taxon>Pleosporales</taxon>
        <taxon>Corynesporascaceae</taxon>
        <taxon>Corynespora</taxon>
    </lineage>
</organism>
<dbReference type="Pfam" id="PF00702">
    <property type="entry name" value="Hydrolase"/>
    <property type="match status" value="1"/>
</dbReference>
<comment type="subcellular location">
    <subcellularLocation>
        <location evidence="1 7">Membrane</location>
    </subcellularLocation>
</comment>
<dbReference type="EMBL" id="KZ678136">
    <property type="protein sequence ID" value="PSN65734.1"/>
    <property type="molecule type" value="Genomic_DNA"/>
</dbReference>
<accession>A0A2T2NJW9</accession>
<dbReference type="NCBIfam" id="TIGR01511">
    <property type="entry name" value="ATPase-IB1_Cu"/>
    <property type="match status" value="1"/>
</dbReference>
<feature type="transmembrane region" description="Helical" evidence="7">
    <location>
        <begin position="1044"/>
        <end position="1068"/>
    </location>
</feature>
<evidence type="ECO:0000256" key="6">
    <source>
        <dbReference type="ARBA" id="ARBA00023136"/>
    </source>
</evidence>
<dbReference type="STRING" id="1448308.A0A2T2NJW9"/>
<dbReference type="SUPFAM" id="SSF55008">
    <property type="entry name" value="HMA, heavy metal-associated domain"/>
    <property type="match status" value="1"/>
</dbReference>
<dbReference type="PANTHER" id="PTHR46594">
    <property type="entry name" value="P-TYPE CATION-TRANSPORTING ATPASE"/>
    <property type="match status" value="1"/>
</dbReference>
<dbReference type="Pfam" id="PF00403">
    <property type="entry name" value="HMA"/>
    <property type="match status" value="1"/>
</dbReference>
<evidence type="ECO:0000256" key="1">
    <source>
        <dbReference type="ARBA" id="ARBA00004370"/>
    </source>
</evidence>
<gene>
    <name evidence="10" type="ORF">BS50DRAFT_525464</name>
</gene>
<dbReference type="GO" id="GO:0046872">
    <property type="term" value="F:metal ion binding"/>
    <property type="evidence" value="ECO:0007669"/>
    <property type="project" value="UniProtKB-KW"/>
</dbReference>
<dbReference type="SUPFAM" id="SSF81653">
    <property type="entry name" value="Calcium ATPase, transduction domain A"/>
    <property type="match status" value="1"/>
</dbReference>
<dbReference type="PROSITE" id="PS50846">
    <property type="entry name" value="HMA_2"/>
    <property type="match status" value="1"/>
</dbReference>
<dbReference type="Gene3D" id="3.40.50.1000">
    <property type="entry name" value="HAD superfamily/HAD-like"/>
    <property type="match status" value="1"/>
</dbReference>
<evidence type="ECO:0000259" key="9">
    <source>
        <dbReference type="PROSITE" id="PS50846"/>
    </source>
</evidence>
<feature type="compositionally biased region" description="Polar residues" evidence="8">
    <location>
        <begin position="1"/>
        <end position="17"/>
    </location>
</feature>
<evidence type="ECO:0000256" key="5">
    <source>
        <dbReference type="ARBA" id="ARBA00022989"/>
    </source>
</evidence>
<evidence type="ECO:0000256" key="4">
    <source>
        <dbReference type="ARBA" id="ARBA00022967"/>
    </source>
</evidence>
<keyword evidence="3 7" id="KW-0479">Metal-binding</keyword>
<dbReference type="GO" id="GO:0019829">
    <property type="term" value="F:ATPase-coupled monoatomic cation transmembrane transporter activity"/>
    <property type="evidence" value="ECO:0007669"/>
    <property type="project" value="InterPro"/>
</dbReference>
<keyword evidence="6 7" id="KW-0472">Membrane</keyword>
<dbReference type="FunFam" id="2.70.150.10:FF:000002">
    <property type="entry name" value="Copper-transporting ATPase 1, putative"/>
    <property type="match status" value="1"/>
</dbReference>
<keyword evidence="11" id="KW-1185">Reference proteome</keyword>
<keyword evidence="7" id="KW-0547">Nucleotide-binding</keyword>
<dbReference type="PRINTS" id="PR00119">
    <property type="entry name" value="CATATPASE"/>
</dbReference>
<evidence type="ECO:0000256" key="3">
    <source>
        <dbReference type="ARBA" id="ARBA00022723"/>
    </source>
</evidence>
<keyword evidence="7" id="KW-0067">ATP-binding</keyword>
<keyword evidence="2 7" id="KW-0812">Transmembrane</keyword>
<dbReference type="InterPro" id="IPR023299">
    <property type="entry name" value="ATPase_P-typ_cyto_dom_N"/>
</dbReference>
<dbReference type="Gene3D" id="2.70.150.10">
    <property type="entry name" value="Calcium-transporting ATPase, cytoplasmic transduction domain A"/>
    <property type="match status" value="1"/>
</dbReference>
<dbReference type="InterPro" id="IPR017969">
    <property type="entry name" value="Heavy-metal-associated_CS"/>
</dbReference>
<feature type="transmembrane region" description="Helical" evidence="7">
    <location>
        <begin position="692"/>
        <end position="721"/>
    </location>
</feature>
<dbReference type="Pfam" id="PF24534">
    <property type="entry name" value="HMA_PCA1"/>
    <property type="match status" value="1"/>
</dbReference>
<dbReference type="InterPro" id="IPR036163">
    <property type="entry name" value="HMA_dom_sf"/>
</dbReference>
<evidence type="ECO:0000256" key="2">
    <source>
        <dbReference type="ARBA" id="ARBA00022692"/>
    </source>
</evidence>
<evidence type="ECO:0000256" key="7">
    <source>
        <dbReference type="RuleBase" id="RU362081"/>
    </source>
</evidence>
<dbReference type="SUPFAM" id="SSF56784">
    <property type="entry name" value="HAD-like"/>
    <property type="match status" value="1"/>
</dbReference>
<dbReference type="Pfam" id="PF00122">
    <property type="entry name" value="E1-E2_ATPase"/>
    <property type="match status" value="1"/>
</dbReference>
<dbReference type="InterPro" id="IPR023298">
    <property type="entry name" value="ATPase_P-typ_TM_dom_sf"/>
</dbReference>
<feature type="region of interest" description="Disordered" evidence="8">
    <location>
        <begin position="1"/>
        <end position="48"/>
    </location>
</feature>
<comment type="similarity">
    <text evidence="7">Belongs to the cation transport ATPase (P-type) (TC 3.A.3) family. Type IB subfamily.</text>
</comment>
<dbReference type="SFLD" id="SFLDF00027">
    <property type="entry name" value="p-type_atpase"/>
    <property type="match status" value="1"/>
</dbReference>
<dbReference type="InterPro" id="IPR006121">
    <property type="entry name" value="HMA_dom"/>
</dbReference>
<dbReference type="SFLD" id="SFLDS00003">
    <property type="entry name" value="Haloacid_Dehalogenase"/>
    <property type="match status" value="1"/>
</dbReference>
<dbReference type="PROSITE" id="PS00154">
    <property type="entry name" value="ATPASE_E1_E2"/>
    <property type="match status" value="1"/>
</dbReference>
<keyword evidence="5 7" id="KW-1133">Transmembrane helix</keyword>
<dbReference type="PROSITE" id="PS01047">
    <property type="entry name" value="HMA_1"/>
    <property type="match status" value="1"/>
</dbReference>
<proteinExistence type="inferred from homology"/>
<feature type="transmembrane region" description="Helical" evidence="7">
    <location>
        <begin position="651"/>
        <end position="672"/>
    </location>
</feature>
<dbReference type="CDD" id="cd00371">
    <property type="entry name" value="HMA"/>
    <property type="match status" value="1"/>
</dbReference>
<dbReference type="NCBIfam" id="TIGR01525">
    <property type="entry name" value="ATPase-IB_hvy"/>
    <property type="match status" value="1"/>
</dbReference>
<dbReference type="InterPro" id="IPR027256">
    <property type="entry name" value="P-typ_ATPase_IB"/>
</dbReference>
<dbReference type="InterPro" id="IPR036412">
    <property type="entry name" value="HAD-like_sf"/>
</dbReference>
<dbReference type="SUPFAM" id="SSF81665">
    <property type="entry name" value="Calcium ATPase, transmembrane domain M"/>
    <property type="match status" value="1"/>
</dbReference>
<feature type="compositionally biased region" description="Basic and acidic residues" evidence="8">
    <location>
        <begin position="191"/>
        <end position="203"/>
    </location>
</feature>
<dbReference type="SFLD" id="SFLDG00002">
    <property type="entry name" value="C1.7:_P-type_atpase_like"/>
    <property type="match status" value="1"/>
</dbReference>
<dbReference type="OrthoDB" id="432719at2759"/>
<dbReference type="InterPro" id="IPR044492">
    <property type="entry name" value="P_typ_ATPase_HD_dom"/>
</dbReference>
<feature type="compositionally biased region" description="Polar residues" evidence="8">
    <location>
        <begin position="215"/>
        <end position="231"/>
    </location>
</feature>
<dbReference type="NCBIfam" id="TIGR01494">
    <property type="entry name" value="ATPase_P-type"/>
    <property type="match status" value="2"/>
</dbReference>
<dbReference type="GO" id="GO:0016020">
    <property type="term" value="C:membrane"/>
    <property type="evidence" value="ECO:0007669"/>
    <property type="project" value="UniProtKB-SubCell"/>
</dbReference>
<name>A0A2T2NJW9_CORCC</name>
<dbReference type="InterPro" id="IPR008250">
    <property type="entry name" value="ATPase_P-typ_transduc_dom_A_sf"/>
</dbReference>
<dbReference type="Proteomes" id="UP000240883">
    <property type="component" value="Unassembled WGS sequence"/>
</dbReference>
<feature type="transmembrane region" description="Helical" evidence="7">
    <location>
        <begin position="432"/>
        <end position="451"/>
    </location>
</feature>
<feature type="compositionally biased region" description="Basic and acidic residues" evidence="8">
    <location>
        <begin position="22"/>
        <end position="48"/>
    </location>
</feature>
<dbReference type="InterPro" id="IPR059000">
    <property type="entry name" value="ATPase_P-type_domA"/>
</dbReference>
<feature type="transmembrane region" description="Helical" evidence="7">
    <location>
        <begin position="472"/>
        <end position="491"/>
    </location>
</feature>
<feature type="transmembrane region" description="Helical" evidence="7">
    <location>
        <begin position="1016"/>
        <end position="1038"/>
    </location>
</feature>
<evidence type="ECO:0000256" key="8">
    <source>
        <dbReference type="SAM" id="MobiDB-lite"/>
    </source>
</evidence>
<sequence length="1075" mass="114446">MSPNCCSNKGNCTKSAPQPSPIKKESEDCCQDERSSCGDEDSSAKSSRDVKQGYCTSEEELCDEKCIIAVAAEECAKACDNGESFDHSEHLHDHDADGGHPASACNTHLNEAFEQYKTYIETARCICRSVIERGFPSAHCREQHTKENVSHGCCGEVGQRSRSQCHSATTQVKKADHRHIPGLTRHHHTKGTHENEDKKHEGDIQPAKSDAASCCSGQAPQASSTSASKKTPQVKCSRVSNEPDLEKADEYEHFSLVVDGMTCSGCGNKLERCLKAASGVSGVRVNFVMGSAEFDFDKMHGNVDEMLKGIEKATGFKCTRLSSGDQAIDVLASGSTAKVLAELTTPGVTSVAILDKKIVRISYNPLVIGGRDLLESIEPPVTLAPPEADSSMSAGRKHLYDMSTKTIVAAIFTIPVVVLAWGEGLVDEKTRAIISIILATFVQLIAVPVFYKPAITTLIYDHSLEMDMLVTISITAAYLYSIVGFAFRMAGQPLETKEFFETSTLLITLVLLGRVVAAFARVKAVAAVSLRSLQTTMALLIQGEKEGDCEIDARLLQYGDRFRVQPHSRVPTDGRVVSGASEVDESMLTGENLPVAKQRGDHLIAGTVNGPGILEVQVTRLPGRNTVTDIAELVEEAANSKPRIQDVADRVASWFVPVVTACALITTIIWIAVGLRIRNESTGKAIADAITYAVAVLAVSCPCALGLAVPMVLVVAGGIAARGGVIIKSAQCTATAYKVTDVVFDKTGTLTESDFDVLDEVYFTDTHITNRDAAIAITKALTTGNSHPVSLSVSKYLEAKYTNIRPASSIGTIHSVPGAGVEAAPITPDNLTLRAGNPHWTNNAAHPSITPLTSTGMTVLLVTQGNEPLVLFGLRTHIRAEAGTIIAALHARGIATHLVSGDQVQAVQSVASALGIPAENVAARRTPAQKREYVAALSAATGGAENKGKKRTVLFLGDGTNDAPAVAQADVGVQISPPSSSTSDVTRTIADVVLLSDLHGLVFLLDVSRAAFNRMVFNFVWSAIYNVFAILLAAGAFVKVRIPPAYAGLGEIVSVVPVIVVGMTMRWVGRKGQTV</sequence>
<dbReference type="GO" id="GO:0016887">
    <property type="term" value="F:ATP hydrolysis activity"/>
    <property type="evidence" value="ECO:0007669"/>
    <property type="project" value="InterPro"/>
</dbReference>
<evidence type="ECO:0000313" key="10">
    <source>
        <dbReference type="EMBL" id="PSN65734.1"/>
    </source>
</evidence>
<dbReference type="InterPro" id="IPR023214">
    <property type="entry name" value="HAD_sf"/>
</dbReference>
<feature type="transmembrane region" description="Helical" evidence="7">
    <location>
        <begin position="406"/>
        <end position="426"/>
    </location>
</feature>
<evidence type="ECO:0000313" key="11">
    <source>
        <dbReference type="Proteomes" id="UP000240883"/>
    </source>
</evidence>